<evidence type="ECO:0000313" key="1">
    <source>
        <dbReference type="EMBL" id="TMS57162.1"/>
    </source>
</evidence>
<dbReference type="EMBL" id="AKCV02000025">
    <property type="protein sequence ID" value="TMS57162.1"/>
    <property type="molecule type" value="Genomic_DNA"/>
</dbReference>
<name>A0ACD3SLQ1_9BURK</name>
<dbReference type="Proteomes" id="UP000004277">
    <property type="component" value="Unassembled WGS sequence"/>
</dbReference>
<sequence length="196" mass="21086">MSFHRFFASTRRRAVAGLALLAVLAACSPKFDWRSLHSDEGGYVALYPGKPSAASRPVDIGGKRMPMTMEAARVDDTLFAVGVVQLDADTPEARRAALEAMQAGLFANLGSRDASAPEVKEIVVQSAATPPVPMPGVQIRVSGVSAQDNTPRRLTARLVAHGTRAYQAVVLEAGKTQQDPAFEEHIDQFLQGFHPY</sequence>
<comment type="caution">
    <text evidence="1">The sequence shown here is derived from an EMBL/GenBank/DDBJ whole genome shotgun (WGS) entry which is preliminary data.</text>
</comment>
<protein>
    <submittedName>
        <fullName evidence="1">Uncharacterized protein</fullName>
    </submittedName>
</protein>
<proteinExistence type="predicted"/>
<reference evidence="1" key="1">
    <citation type="submission" date="2019-05" db="EMBL/GenBank/DDBJ databases">
        <title>Revised genome assembly of Burkholderiaceae (previously Ralstonia) sp. PBA.</title>
        <authorList>
            <person name="Gan H.M."/>
        </authorList>
    </citation>
    <scope>NUCLEOTIDE SEQUENCE</scope>
    <source>
        <strain evidence="1">PBA</strain>
    </source>
</reference>
<keyword evidence="2" id="KW-1185">Reference proteome</keyword>
<gene>
    <name evidence="1" type="ORF">MW7_014500</name>
</gene>
<evidence type="ECO:0000313" key="2">
    <source>
        <dbReference type="Proteomes" id="UP000004277"/>
    </source>
</evidence>
<accession>A0ACD3SLQ1</accession>
<organism evidence="1 2">
    <name type="scientific">Imbroritus primus</name>
    <dbReference type="NCBI Taxonomy" id="3058603"/>
    <lineage>
        <taxon>Bacteria</taxon>
        <taxon>Pseudomonadati</taxon>
        <taxon>Pseudomonadota</taxon>
        <taxon>Betaproteobacteria</taxon>
        <taxon>Burkholderiales</taxon>
        <taxon>Burkholderiaceae</taxon>
        <taxon>Imbroritus</taxon>
    </lineage>
</organism>